<proteinExistence type="predicted"/>
<reference evidence="1 2" key="1">
    <citation type="journal article" date="2015" name="BMC Genomics">
        <title>Insights from the genome of Ophiocordyceps polyrhachis-furcata to pathogenicity and host specificity in insect fungi.</title>
        <authorList>
            <person name="Wichadakul D."/>
            <person name="Kobmoo N."/>
            <person name="Ingsriswang S."/>
            <person name="Tangphatsornruang S."/>
            <person name="Chantasingh D."/>
            <person name="Luangsa-ard J.J."/>
            <person name="Eurwilaichitr L."/>
        </authorList>
    </citation>
    <scope>NUCLEOTIDE SEQUENCE [LARGE SCALE GENOMIC DNA]</scope>
    <source>
        <strain evidence="1 2">BCC 54312</strain>
    </source>
</reference>
<organism evidence="1 2">
    <name type="scientific">Ophiocordyceps polyrhachis-furcata BCC 54312</name>
    <dbReference type="NCBI Taxonomy" id="1330021"/>
    <lineage>
        <taxon>Eukaryota</taxon>
        <taxon>Fungi</taxon>
        <taxon>Dikarya</taxon>
        <taxon>Ascomycota</taxon>
        <taxon>Pezizomycotina</taxon>
        <taxon>Sordariomycetes</taxon>
        <taxon>Hypocreomycetidae</taxon>
        <taxon>Hypocreales</taxon>
        <taxon>Ophiocordycipitaceae</taxon>
        <taxon>Ophiocordyceps</taxon>
    </lineage>
</organism>
<evidence type="ECO:0000313" key="1">
    <source>
        <dbReference type="EMBL" id="RCI09129.1"/>
    </source>
</evidence>
<accession>A0A367L3X9</accession>
<dbReference type="Proteomes" id="UP000253664">
    <property type="component" value="Unassembled WGS sequence"/>
</dbReference>
<evidence type="ECO:0000313" key="2">
    <source>
        <dbReference type="Proteomes" id="UP000253664"/>
    </source>
</evidence>
<gene>
    <name evidence="1" type="ORF">L249_1582</name>
</gene>
<comment type="caution">
    <text evidence="1">The sequence shown here is derived from an EMBL/GenBank/DDBJ whole genome shotgun (WGS) entry which is preliminary data.</text>
</comment>
<name>A0A367L3X9_9HYPO</name>
<sequence>MGLPSWAASPCLALPSPISRSTFCRLFSQPLFFFVAQDSALPSSYLVCAYINPTDPDPKPPTNPRNAARQTAYQAANEWIDTSFVFDLIQYNIHPLARLDNWLTSIGLFSTSNTATHTYGSTTVLIPWSRRPWKDGRVTAEALPNEFLGGEGCCGLVAPFLSPTLAFLSYASWMPEAHFRPELTRDRRRRRMKRRMDTVLNVKSAPFPPPPPSFLPPFS</sequence>
<protein>
    <submittedName>
        <fullName evidence="1">Uncharacterized protein</fullName>
    </submittedName>
</protein>
<dbReference type="AlphaFoldDB" id="A0A367L3X9"/>
<dbReference type="EMBL" id="LKCN02000016">
    <property type="protein sequence ID" value="RCI09129.1"/>
    <property type="molecule type" value="Genomic_DNA"/>
</dbReference>
<keyword evidence="2" id="KW-1185">Reference proteome</keyword>